<reference evidence="8 9" key="2">
    <citation type="submission" date="2018-06" db="EMBL/GenBank/DDBJ databases">
        <title>Metagenomic assembly of (sub)arctic Cyanobacteria and their associated microbiome from non-axenic cultures.</title>
        <authorList>
            <person name="Baurain D."/>
        </authorList>
    </citation>
    <scope>NUCLEOTIDE SEQUENCE [LARGE SCALE GENOMIC DNA]</scope>
    <source>
        <strain evidence="8">ULC066bin1</strain>
    </source>
</reference>
<accession>A0A2W4W3C8</accession>
<name>A0A2W4W3C8_9CYAN</name>
<feature type="domain" description="Solute-binding protein family 3/N-terminal" evidence="7">
    <location>
        <begin position="67"/>
        <end position="279"/>
    </location>
</feature>
<evidence type="ECO:0000256" key="5">
    <source>
        <dbReference type="ARBA" id="ARBA00055538"/>
    </source>
</evidence>
<evidence type="ECO:0000313" key="8">
    <source>
        <dbReference type="EMBL" id="PZO38017.1"/>
    </source>
</evidence>
<comment type="similarity">
    <text evidence="2">Belongs to the bacterial solute-binding protein SsuA/TauA family.</text>
</comment>
<evidence type="ECO:0000256" key="6">
    <source>
        <dbReference type="ARBA" id="ARBA00070228"/>
    </source>
</evidence>
<dbReference type="Pfam" id="PF09084">
    <property type="entry name" value="NMT1"/>
    <property type="match status" value="1"/>
</dbReference>
<comment type="caution">
    <text evidence="8">The sequence shown here is derived from an EMBL/GenBank/DDBJ whole genome shotgun (WGS) entry which is preliminary data.</text>
</comment>
<reference evidence="8 9" key="1">
    <citation type="submission" date="2018-04" db="EMBL/GenBank/DDBJ databases">
        <authorList>
            <person name="Go L.Y."/>
            <person name="Mitchell J.A."/>
        </authorList>
    </citation>
    <scope>NUCLEOTIDE SEQUENCE [LARGE SCALE GENOMIC DNA]</scope>
    <source>
        <strain evidence="8">ULC066bin1</strain>
    </source>
</reference>
<dbReference type="InterPro" id="IPR001638">
    <property type="entry name" value="Solute-binding_3/MltF_N"/>
</dbReference>
<dbReference type="PANTHER" id="PTHR30024">
    <property type="entry name" value="ALIPHATIC SULFONATES-BINDING PROTEIN-RELATED"/>
    <property type="match status" value="1"/>
</dbReference>
<dbReference type="EMBL" id="QBML01000026">
    <property type="protein sequence ID" value="PZO38017.1"/>
    <property type="molecule type" value="Genomic_DNA"/>
</dbReference>
<evidence type="ECO:0000256" key="1">
    <source>
        <dbReference type="ARBA" id="ARBA00004418"/>
    </source>
</evidence>
<protein>
    <recommendedName>
        <fullName evidence="6">Putative aliphatic sulfonates-binding protein</fullName>
    </recommendedName>
</protein>
<proteinExistence type="inferred from homology"/>
<evidence type="ECO:0000256" key="2">
    <source>
        <dbReference type="ARBA" id="ARBA00010742"/>
    </source>
</evidence>
<comment type="function">
    <text evidence="5">Part of a binding-protein-dependent transport system for aliphatic sulfonates. Putative binding protein.</text>
</comment>
<evidence type="ECO:0000256" key="3">
    <source>
        <dbReference type="ARBA" id="ARBA00022448"/>
    </source>
</evidence>
<sequence>MFNRRLQTRRKKSGLLSRKRFTGWLLSFMAVFAVFALNSCSNSQQTATPSDQPKAANPPAQVSKPAVIKLDYAYYNPVSLVIKEKGWLEEDLSKDNVKVEWVLSQGSNKALEFLNGSSLDFGSTAGAAALIGKANGNPIKSIYVYSKPEWAALVVGANSTIKSVPELKGKKIAATRGTDPFIFLLRALDKFGLTDKDVEIVPLQHADGRAALEKGDVDAWAGLDPHMAKSEVELGSKLIFRETSFNSYGVLNVREAFAKEYPEYITRVLKIYEKGRVWAIKNPAEFKQILIKASKLTDAVAAKQLERTDLTNSTIGEEQKTVILAAGDVLKKSGVIKADTDVTKVVGDLVDPQFSTKLAKQ</sequence>
<evidence type="ECO:0000256" key="4">
    <source>
        <dbReference type="ARBA" id="ARBA00022729"/>
    </source>
</evidence>
<dbReference type="InterPro" id="IPR015168">
    <property type="entry name" value="SsuA/THI5"/>
</dbReference>
<dbReference type="SUPFAM" id="SSF53850">
    <property type="entry name" value="Periplasmic binding protein-like II"/>
    <property type="match status" value="1"/>
</dbReference>
<dbReference type="AlphaFoldDB" id="A0A2W4W3C8"/>
<dbReference type="GO" id="GO:0042626">
    <property type="term" value="F:ATPase-coupled transmembrane transporter activity"/>
    <property type="evidence" value="ECO:0007669"/>
    <property type="project" value="InterPro"/>
</dbReference>
<evidence type="ECO:0000313" key="9">
    <source>
        <dbReference type="Proteomes" id="UP000249467"/>
    </source>
</evidence>
<organism evidence="8 9">
    <name type="scientific">Pseudanabaena frigida</name>
    <dbReference type="NCBI Taxonomy" id="945775"/>
    <lineage>
        <taxon>Bacteria</taxon>
        <taxon>Bacillati</taxon>
        <taxon>Cyanobacteriota</taxon>
        <taxon>Cyanophyceae</taxon>
        <taxon>Pseudanabaenales</taxon>
        <taxon>Pseudanabaenaceae</taxon>
        <taxon>Pseudanabaena</taxon>
    </lineage>
</organism>
<dbReference type="GO" id="GO:0042597">
    <property type="term" value="C:periplasmic space"/>
    <property type="evidence" value="ECO:0007669"/>
    <property type="project" value="UniProtKB-SubCell"/>
</dbReference>
<keyword evidence="4" id="KW-0732">Signal</keyword>
<evidence type="ECO:0000259" key="7">
    <source>
        <dbReference type="SMART" id="SM00062"/>
    </source>
</evidence>
<dbReference type="NCBIfam" id="TIGR01728">
    <property type="entry name" value="SsuA_fam"/>
    <property type="match status" value="1"/>
</dbReference>
<gene>
    <name evidence="8" type="ORF">DCF19_17380</name>
</gene>
<dbReference type="GO" id="GO:0016020">
    <property type="term" value="C:membrane"/>
    <property type="evidence" value="ECO:0007669"/>
    <property type="project" value="InterPro"/>
</dbReference>
<dbReference type="FunFam" id="3.40.190.10:FF:000050">
    <property type="entry name" value="Sulfonate ABC transporter substrate-binding protein"/>
    <property type="match status" value="1"/>
</dbReference>
<dbReference type="PANTHER" id="PTHR30024:SF21">
    <property type="entry name" value="ABC TRANSPORTER SUBSTRATE-BINDING PROTEIN"/>
    <property type="match status" value="1"/>
</dbReference>
<dbReference type="Proteomes" id="UP000249467">
    <property type="component" value="Unassembled WGS sequence"/>
</dbReference>
<keyword evidence="3" id="KW-0813">Transport</keyword>
<dbReference type="Gene3D" id="3.40.190.10">
    <property type="entry name" value="Periplasmic binding protein-like II"/>
    <property type="match status" value="2"/>
</dbReference>
<dbReference type="InterPro" id="IPR010067">
    <property type="entry name" value="ABC_SsuA_sub-bd"/>
</dbReference>
<dbReference type="SMART" id="SM00062">
    <property type="entry name" value="PBPb"/>
    <property type="match status" value="1"/>
</dbReference>
<comment type="subcellular location">
    <subcellularLocation>
        <location evidence="1">Periplasm</location>
    </subcellularLocation>
</comment>